<evidence type="ECO:0000313" key="1">
    <source>
        <dbReference type="EMBL" id="MDQ0748193.1"/>
    </source>
</evidence>
<dbReference type="Proteomes" id="UP001232755">
    <property type="component" value="Unassembled WGS sequence"/>
</dbReference>
<accession>A0ABU0QLC8</accession>
<proteinExistence type="predicted"/>
<organism evidence="1 2">
    <name type="scientific">Streptomyces africanus</name>
    <dbReference type="NCBI Taxonomy" id="231024"/>
    <lineage>
        <taxon>Bacteria</taxon>
        <taxon>Bacillati</taxon>
        <taxon>Actinomycetota</taxon>
        <taxon>Actinomycetes</taxon>
        <taxon>Kitasatosporales</taxon>
        <taxon>Streptomycetaceae</taxon>
        <taxon>Streptomyces</taxon>
    </lineage>
</organism>
<reference evidence="1 2" key="1">
    <citation type="submission" date="2023-07" db="EMBL/GenBank/DDBJ databases">
        <title>Comparative genomics of wheat-associated soil bacteria to identify genetic determinants of phenazine resistance.</title>
        <authorList>
            <person name="Mouncey N."/>
        </authorList>
    </citation>
    <scope>NUCLEOTIDE SEQUENCE [LARGE SCALE GENOMIC DNA]</scope>
    <source>
        <strain evidence="1 2">B3I12</strain>
    </source>
</reference>
<gene>
    <name evidence="1" type="ORF">QF034_002424</name>
</gene>
<keyword evidence="2" id="KW-1185">Reference proteome</keyword>
<protein>
    <submittedName>
        <fullName evidence="1">Uncharacterized protein</fullName>
    </submittedName>
</protein>
<name>A0ABU0QLC8_9ACTN</name>
<comment type="caution">
    <text evidence="1">The sequence shown here is derived from an EMBL/GenBank/DDBJ whole genome shotgun (WGS) entry which is preliminary data.</text>
</comment>
<sequence>MLQHREAASPFHTCTLGAVESPARVADLRMVMTSVQLVVTR</sequence>
<dbReference type="EMBL" id="JAUSYP010000001">
    <property type="protein sequence ID" value="MDQ0748193.1"/>
    <property type="molecule type" value="Genomic_DNA"/>
</dbReference>
<evidence type="ECO:0000313" key="2">
    <source>
        <dbReference type="Proteomes" id="UP001232755"/>
    </source>
</evidence>